<protein>
    <submittedName>
        <fullName evidence="2">Uracil phosphoribosyltransferase</fullName>
    </submittedName>
</protein>
<reference evidence="2 3" key="1">
    <citation type="journal article" date="2015" name="Nature">
        <title>rRNA introns, odd ribosomes, and small enigmatic genomes across a large radiation of phyla.</title>
        <authorList>
            <person name="Brown C.T."/>
            <person name="Hug L.A."/>
            <person name="Thomas B.C."/>
            <person name="Sharon I."/>
            <person name="Castelle C.J."/>
            <person name="Singh A."/>
            <person name="Wilkins M.J."/>
            <person name="Williams K.H."/>
            <person name="Banfield J.F."/>
        </authorList>
    </citation>
    <scope>NUCLEOTIDE SEQUENCE [LARGE SCALE GENOMIC DNA]</scope>
</reference>
<feature type="domain" description="Phosphoribosyltransferase" evidence="1">
    <location>
        <begin position="144"/>
        <end position="296"/>
    </location>
</feature>
<dbReference type="Proteomes" id="UP000034569">
    <property type="component" value="Unassembled WGS sequence"/>
</dbReference>
<dbReference type="CDD" id="cd06223">
    <property type="entry name" value="PRTases_typeI"/>
    <property type="match status" value="1"/>
</dbReference>
<accession>A0A0G1NQH7</accession>
<dbReference type="InterPro" id="IPR000836">
    <property type="entry name" value="PRTase_dom"/>
</dbReference>
<dbReference type="AlphaFoldDB" id="A0A0G1NQH7"/>
<proteinExistence type="predicted"/>
<comment type="caution">
    <text evidence="2">The sequence shown here is derived from an EMBL/GenBank/DDBJ whole genome shotgun (WGS) entry which is preliminary data.</text>
</comment>
<name>A0A0G1NQH7_9BACT</name>
<dbReference type="GO" id="GO:0016757">
    <property type="term" value="F:glycosyltransferase activity"/>
    <property type="evidence" value="ECO:0007669"/>
    <property type="project" value="UniProtKB-KW"/>
</dbReference>
<keyword evidence="2" id="KW-0328">Glycosyltransferase</keyword>
<evidence type="ECO:0000313" key="3">
    <source>
        <dbReference type="Proteomes" id="UP000034569"/>
    </source>
</evidence>
<organism evidence="2 3">
    <name type="scientific">Candidatus Azambacteria bacterium GW2011_GWC1_46_13</name>
    <dbReference type="NCBI Taxonomy" id="1618619"/>
    <lineage>
        <taxon>Bacteria</taxon>
        <taxon>Candidatus Azamiibacteriota</taxon>
    </lineage>
</organism>
<gene>
    <name evidence="2" type="ORF">UX33_C0002G0017</name>
</gene>
<evidence type="ECO:0000259" key="1">
    <source>
        <dbReference type="Pfam" id="PF14681"/>
    </source>
</evidence>
<evidence type="ECO:0000313" key="2">
    <source>
        <dbReference type="EMBL" id="KKU22919.1"/>
    </source>
</evidence>
<dbReference type="EMBL" id="LCLU01000002">
    <property type="protein sequence ID" value="KKU22919.1"/>
    <property type="molecule type" value="Genomic_DNA"/>
</dbReference>
<keyword evidence="2" id="KW-0808">Transferase</keyword>
<sequence length="328" mass="37098">MTLKKYSSETSRPKERLDEDERIIAGALAAARTRTLEREPLIQELSEEEKIRRINELRPIMFGRRENGEAFHELNDFELALIEGEIKKYVQEKKLRVLEQTPDLSRLYGVIRRDLLTGREETSPRQFREASRQITSRVLKDVVENNELDKSKTVFLLPWRAGLAFGEGAAENGFSFFYHLGAKRNEETLKTEINYENIPAVIDSRNPGNNEGLKAIITDPMLATGNTMIDAVKRLKNLGIREENILIASVISAPEGVDHILSNFSQIKITVGAHDERLNSRGFIVPGLGDFGDKYFAGLGEPELQSWLHLGVLTRDSADALRGRIGRK</sequence>
<dbReference type="PATRIC" id="fig|1618619.3.peg.66"/>
<dbReference type="SUPFAM" id="SSF53271">
    <property type="entry name" value="PRTase-like"/>
    <property type="match status" value="1"/>
</dbReference>
<dbReference type="Gene3D" id="3.40.50.2020">
    <property type="match status" value="1"/>
</dbReference>
<dbReference type="Pfam" id="PF14681">
    <property type="entry name" value="UPRTase"/>
    <property type="match status" value="1"/>
</dbReference>
<dbReference type="InterPro" id="IPR029057">
    <property type="entry name" value="PRTase-like"/>
</dbReference>